<dbReference type="Proteomes" id="UP001060414">
    <property type="component" value="Chromosome"/>
</dbReference>
<dbReference type="RefSeq" id="WP_260746458.1">
    <property type="nucleotide sequence ID" value="NZ_CP092109.1"/>
</dbReference>
<feature type="domain" description="Response regulatory" evidence="2">
    <location>
        <begin position="8"/>
        <end position="120"/>
    </location>
</feature>
<dbReference type="InterPro" id="IPR025497">
    <property type="entry name" value="PatA-like_N"/>
</dbReference>
<dbReference type="SUPFAM" id="SSF52172">
    <property type="entry name" value="CheY-like"/>
    <property type="match status" value="1"/>
</dbReference>
<sequence>MSQTISRKILFAGARGDFSAVAESLLRRGYEVQSCAEGSQALEKALALMPDLVVVDVDLPLIEGARLAQILRANPRTAKLAFIFVGPEGGEVEGFRRHRDHYLVRPFNTEQVLSVTLGHLLRQERTEQVTRQGKQVEGSLEQVSLTDMLQIFGHNRKDGLLTLERGEQRGTIALLEGSVINARVGQVEGEKAFFRLLAWEQGRFSFAPGIPADEVRITRPLEHLIMEGLRQVDELNAYAADLPRAESLLFLKVPLERMPRGLRPTTQEILVLLEYYQRVDEILDHCPRSDYDILQILRILLEKGLIEERREESGADEEHAPLLHSDEVIRIKDRFGERDTLLEGSTVKLVLFVADSDDIHHFVNYLQSLPDFEPDPRFVNGSASAGVHDLGLLRMGDTFALRLITLPAAAAAAPLWSPFCRRLFGALSPVGGAGLEVAESFFAHRADVPLARVAFSPGTADAFFLERGNREGLRRLLVFLLTQLTQKDLP</sequence>
<dbReference type="PANTHER" id="PTHR36304">
    <property type="entry name" value="DOMAIN GTPASE-ACTIVATING PROTEIN, PUTATIVE-RELATED-RELATED"/>
    <property type="match status" value="1"/>
</dbReference>
<dbReference type="PANTHER" id="PTHR36304:SF4">
    <property type="entry name" value="DUF4388 DOMAIN-CONTAINING PROTEIN"/>
    <property type="match status" value="1"/>
</dbReference>
<proteinExistence type="predicted"/>
<feature type="modified residue" description="4-aspartylphosphate" evidence="1">
    <location>
        <position position="56"/>
    </location>
</feature>
<dbReference type="EMBL" id="CP092109">
    <property type="protein sequence ID" value="UWZ78109.1"/>
    <property type="molecule type" value="Genomic_DNA"/>
</dbReference>
<organism evidence="3 4">
    <name type="scientific">Geoalkalibacter halelectricus</name>
    <dbReference type="NCBI Taxonomy" id="2847045"/>
    <lineage>
        <taxon>Bacteria</taxon>
        <taxon>Pseudomonadati</taxon>
        <taxon>Thermodesulfobacteriota</taxon>
        <taxon>Desulfuromonadia</taxon>
        <taxon>Desulfuromonadales</taxon>
        <taxon>Geoalkalibacteraceae</taxon>
        <taxon>Geoalkalibacter</taxon>
    </lineage>
</organism>
<evidence type="ECO:0000313" key="4">
    <source>
        <dbReference type="Proteomes" id="UP001060414"/>
    </source>
</evidence>
<evidence type="ECO:0000259" key="2">
    <source>
        <dbReference type="PROSITE" id="PS50110"/>
    </source>
</evidence>
<evidence type="ECO:0000313" key="3">
    <source>
        <dbReference type="EMBL" id="UWZ78109.1"/>
    </source>
</evidence>
<protein>
    <submittedName>
        <fullName evidence="3">DUF4388 domain-containing protein</fullName>
    </submittedName>
</protein>
<dbReference type="Pfam" id="PF14332">
    <property type="entry name" value="DUF4388"/>
    <property type="match status" value="1"/>
</dbReference>
<dbReference type="InterPro" id="IPR011006">
    <property type="entry name" value="CheY-like_superfamily"/>
</dbReference>
<accession>A0ABY5ZK40</accession>
<dbReference type="SMART" id="SM00448">
    <property type="entry name" value="REC"/>
    <property type="match status" value="1"/>
</dbReference>
<keyword evidence="1" id="KW-0597">Phosphoprotein</keyword>
<gene>
    <name evidence="3" type="ORF">L9S41_10400</name>
</gene>
<dbReference type="Pfam" id="PF00072">
    <property type="entry name" value="Response_reg"/>
    <property type="match status" value="1"/>
</dbReference>
<dbReference type="Gene3D" id="3.40.50.2300">
    <property type="match status" value="1"/>
</dbReference>
<keyword evidence="4" id="KW-1185">Reference proteome</keyword>
<dbReference type="InterPro" id="IPR001789">
    <property type="entry name" value="Sig_transdc_resp-reg_receiver"/>
</dbReference>
<evidence type="ECO:0000256" key="1">
    <source>
        <dbReference type="PROSITE-ProRule" id="PRU00169"/>
    </source>
</evidence>
<name>A0ABY5ZK40_9BACT</name>
<dbReference type="PROSITE" id="PS50110">
    <property type="entry name" value="RESPONSE_REGULATORY"/>
    <property type="match status" value="1"/>
</dbReference>
<reference evidence="3" key="1">
    <citation type="journal article" date="2022" name="Environ. Microbiol.">
        <title>Geoalkalibacter halelectricus SAP #1 sp. nov. possessing extracellular electron transfer and mineral#reducing capabilities from a haloalkaline environment.</title>
        <authorList>
            <person name="Yadav S."/>
            <person name="Singh R."/>
            <person name="Sundharam S.S."/>
            <person name="Chaudhary S."/>
            <person name="Krishnamurthi S."/>
            <person name="Patil S.A."/>
        </authorList>
    </citation>
    <scope>NUCLEOTIDE SEQUENCE</scope>
    <source>
        <strain evidence="3">SAP-1</strain>
    </source>
</reference>